<dbReference type="RefSeq" id="WP_009090441.1">
    <property type="nucleotide sequence ID" value="NZ_CP110473.1"/>
</dbReference>
<accession>A0ABY2Z4L5</accession>
<sequence length="78" mass="8973">MRFVDFLKSKQGLRAARNHCFELNGVVLGHFTALFLHDNQIIFTKDGRHCVVPYYLGADDDLTEQTINPRINNIRALN</sequence>
<name>A0ABY2Z4L5_9GAMM</name>
<keyword evidence="2" id="KW-1185">Reference proteome</keyword>
<dbReference type="EMBL" id="VHIZ01000056">
    <property type="protein sequence ID" value="TPV22106.1"/>
    <property type="molecule type" value="Genomic_DNA"/>
</dbReference>
<organism evidence="1 2">
    <name type="scientific">Pantoea anthophila</name>
    <dbReference type="NCBI Taxonomy" id="470931"/>
    <lineage>
        <taxon>Bacteria</taxon>
        <taxon>Pseudomonadati</taxon>
        <taxon>Pseudomonadota</taxon>
        <taxon>Gammaproteobacteria</taxon>
        <taxon>Enterobacterales</taxon>
        <taxon>Erwiniaceae</taxon>
        <taxon>Pantoea</taxon>
    </lineage>
</organism>
<proteinExistence type="predicted"/>
<comment type="caution">
    <text evidence="1">The sequence shown here is derived from an EMBL/GenBank/DDBJ whole genome shotgun (WGS) entry which is preliminary data.</text>
</comment>
<evidence type="ECO:0000313" key="2">
    <source>
        <dbReference type="Proteomes" id="UP000316142"/>
    </source>
</evidence>
<gene>
    <name evidence="1" type="ORF">FJW00_18125</name>
</gene>
<evidence type="ECO:0000313" key="1">
    <source>
        <dbReference type="EMBL" id="TPV22106.1"/>
    </source>
</evidence>
<dbReference type="GeneID" id="93533262"/>
<reference evidence="1 2" key="1">
    <citation type="submission" date="2019-06" db="EMBL/GenBank/DDBJ databases">
        <title>Taxogenomics and systematics of the genus Pantoea.</title>
        <authorList>
            <person name="Tambong J.T."/>
        </authorList>
    </citation>
    <scope>NUCLEOTIDE SEQUENCE [LARGE SCALE GENOMIC DNA]</scope>
    <source>
        <strain evidence="1 2">LMG 2558</strain>
    </source>
</reference>
<protein>
    <submittedName>
        <fullName evidence="1">Uncharacterized protein</fullName>
    </submittedName>
</protein>
<dbReference type="Proteomes" id="UP000316142">
    <property type="component" value="Unassembled WGS sequence"/>
</dbReference>